<dbReference type="InterPro" id="IPR012094">
    <property type="entry name" value="tRNA_Ile_lys_synt"/>
</dbReference>
<protein>
    <recommendedName>
        <fullName evidence="6">tRNA(Ile)-lysidine synthase</fullName>
        <ecNumber evidence="6">6.3.4.19</ecNumber>
    </recommendedName>
    <alternativeName>
        <fullName evidence="6">tRNA(Ile)-2-lysyl-cytidine synthase</fullName>
    </alternativeName>
    <alternativeName>
        <fullName evidence="6">tRNA(Ile)-lysidine synthetase</fullName>
    </alternativeName>
</protein>
<evidence type="ECO:0000259" key="7">
    <source>
        <dbReference type="Pfam" id="PF01171"/>
    </source>
</evidence>
<evidence type="ECO:0000256" key="1">
    <source>
        <dbReference type="ARBA" id="ARBA00022598"/>
    </source>
</evidence>
<dbReference type="KEGG" id="gce:KYE46_15580"/>
<proteinExistence type="inferred from homology"/>
<dbReference type="PANTHER" id="PTHR43033">
    <property type="entry name" value="TRNA(ILE)-LYSIDINE SYNTHASE-RELATED"/>
    <property type="match status" value="1"/>
</dbReference>
<name>A0A8F6TUQ8_9RHOB</name>
<dbReference type="NCBIfam" id="TIGR02432">
    <property type="entry name" value="lysidine_TilS_N"/>
    <property type="match status" value="1"/>
</dbReference>
<comment type="subcellular location">
    <subcellularLocation>
        <location evidence="6">Cytoplasm</location>
    </subcellularLocation>
</comment>
<dbReference type="Proteomes" id="UP000825009">
    <property type="component" value="Chromosome"/>
</dbReference>
<accession>A0A8F6TUQ8</accession>
<keyword evidence="6" id="KW-0963">Cytoplasm</keyword>
<evidence type="ECO:0000256" key="5">
    <source>
        <dbReference type="ARBA" id="ARBA00048539"/>
    </source>
</evidence>
<evidence type="ECO:0000313" key="9">
    <source>
        <dbReference type="Proteomes" id="UP000825009"/>
    </source>
</evidence>
<dbReference type="GO" id="GO:0005524">
    <property type="term" value="F:ATP binding"/>
    <property type="evidence" value="ECO:0007669"/>
    <property type="project" value="UniProtKB-UniRule"/>
</dbReference>
<dbReference type="PANTHER" id="PTHR43033:SF1">
    <property type="entry name" value="TRNA(ILE)-LYSIDINE SYNTHASE-RELATED"/>
    <property type="match status" value="1"/>
</dbReference>
<gene>
    <name evidence="6 8" type="primary">tilS</name>
    <name evidence="8" type="ORF">KYE46_15580</name>
</gene>
<dbReference type="HAMAP" id="MF_01161">
    <property type="entry name" value="tRNA_Ile_lys_synt"/>
    <property type="match status" value="1"/>
</dbReference>
<comment type="catalytic activity">
    <reaction evidence="5 6">
        <text>cytidine(34) in tRNA(Ile2) + L-lysine + ATP = lysidine(34) in tRNA(Ile2) + AMP + diphosphate + H(+)</text>
        <dbReference type="Rhea" id="RHEA:43744"/>
        <dbReference type="Rhea" id="RHEA-COMP:10625"/>
        <dbReference type="Rhea" id="RHEA-COMP:10670"/>
        <dbReference type="ChEBI" id="CHEBI:15378"/>
        <dbReference type="ChEBI" id="CHEBI:30616"/>
        <dbReference type="ChEBI" id="CHEBI:32551"/>
        <dbReference type="ChEBI" id="CHEBI:33019"/>
        <dbReference type="ChEBI" id="CHEBI:82748"/>
        <dbReference type="ChEBI" id="CHEBI:83665"/>
        <dbReference type="ChEBI" id="CHEBI:456215"/>
        <dbReference type="EC" id="6.3.4.19"/>
    </reaction>
</comment>
<keyword evidence="3 6" id="KW-0547">Nucleotide-binding</keyword>
<dbReference type="AlphaFoldDB" id="A0A8F6TUQ8"/>
<feature type="binding site" evidence="6">
    <location>
        <begin position="30"/>
        <end position="35"/>
    </location>
    <ligand>
        <name>ATP</name>
        <dbReference type="ChEBI" id="CHEBI:30616"/>
    </ligand>
</feature>
<comment type="function">
    <text evidence="6">Ligates lysine onto the cytidine present at position 34 of the AUA codon-specific tRNA(Ile) that contains the anticodon CAU, in an ATP-dependent manner. Cytidine is converted to lysidine, thus changing the amino acid specificity of the tRNA from methionine to isoleucine.</text>
</comment>
<organism evidence="8 9">
    <name type="scientific">Gymnodinialimonas ceratoperidinii</name>
    <dbReference type="NCBI Taxonomy" id="2856823"/>
    <lineage>
        <taxon>Bacteria</taxon>
        <taxon>Pseudomonadati</taxon>
        <taxon>Pseudomonadota</taxon>
        <taxon>Alphaproteobacteria</taxon>
        <taxon>Rhodobacterales</taxon>
        <taxon>Paracoccaceae</taxon>
        <taxon>Gymnodinialimonas</taxon>
    </lineage>
</organism>
<comment type="similarity">
    <text evidence="6">Belongs to the tRNA(Ile)-lysidine synthase family.</text>
</comment>
<reference evidence="8 9" key="1">
    <citation type="submission" date="2021-07" db="EMBL/GenBank/DDBJ databases">
        <title>A novel Jannaschia species isolated from marine dinoflagellate Ceratoperidinium margalefii.</title>
        <authorList>
            <person name="Jiang Y."/>
            <person name="Li Z."/>
        </authorList>
    </citation>
    <scope>NUCLEOTIDE SEQUENCE [LARGE SCALE GENOMIC DNA]</scope>
    <source>
        <strain evidence="8 9">J12C1-MA-4</strain>
    </source>
</reference>
<evidence type="ECO:0000256" key="4">
    <source>
        <dbReference type="ARBA" id="ARBA00022840"/>
    </source>
</evidence>
<evidence type="ECO:0000256" key="2">
    <source>
        <dbReference type="ARBA" id="ARBA00022694"/>
    </source>
</evidence>
<dbReference type="EC" id="6.3.4.19" evidence="6"/>
<evidence type="ECO:0000313" key="8">
    <source>
        <dbReference type="EMBL" id="QXT39326.1"/>
    </source>
</evidence>
<dbReference type="CDD" id="cd01992">
    <property type="entry name" value="TilS_N"/>
    <property type="match status" value="1"/>
</dbReference>
<keyword evidence="2 6" id="KW-0819">tRNA processing</keyword>
<comment type="domain">
    <text evidence="6">The N-terminal region contains the highly conserved SGGXDS motif, predicted to be a P-loop motif involved in ATP binding.</text>
</comment>
<keyword evidence="4 6" id="KW-0067">ATP-binding</keyword>
<evidence type="ECO:0000256" key="3">
    <source>
        <dbReference type="ARBA" id="ARBA00022741"/>
    </source>
</evidence>
<dbReference type="GO" id="GO:0032267">
    <property type="term" value="F:tRNA(Ile)-lysidine synthase activity"/>
    <property type="evidence" value="ECO:0007669"/>
    <property type="project" value="UniProtKB-EC"/>
</dbReference>
<dbReference type="InterPro" id="IPR012795">
    <property type="entry name" value="tRNA_Ile_lys_synt_N"/>
</dbReference>
<evidence type="ECO:0000256" key="6">
    <source>
        <dbReference type="HAMAP-Rule" id="MF_01161"/>
    </source>
</evidence>
<dbReference type="InterPro" id="IPR011063">
    <property type="entry name" value="TilS/TtcA_N"/>
</dbReference>
<dbReference type="EMBL" id="CP079194">
    <property type="protein sequence ID" value="QXT39326.1"/>
    <property type="molecule type" value="Genomic_DNA"/>
</dbReference>
<keyword evidence="1 6" id="KW-0436">Ligase</keyword>
<dbReference type="Pfam" id="PF01171">
    <property type="entry name" value="ATP_bind_3"/>
    <property type="match status" value="1"/>
</dbReference>
<sequence>MTADLPQRFADQMGRLLGPDFPSKIALAVSGGGDSMTMLALAHEWSRSFGVALHVVTVDHGLRPESRAEAALVAEECATLGHPHSVLNWQWDGQGNLQDAARRARLRLIGDWRGKIAHVLLAHTQDDQAETLLMRLARGSGVEGLSAMAPTRDMGGWQIVRPLLSERRATLRHHIDVLKVPYVDDPTNEDDSYERVRMRKAISALDLDVTVLSDTADRMARAREALAARAADVARTCVTETEFGELLIDRDRFATVERDTQLRLLAAAVQWITGASYRPRAKALDLLLDRALGGAGGTLQGAELRVTKMCLQILREFSPLQHVLQAAPEARLWDGRWRIIGTGLDGANVRALGPEGWAQMPKETVSKGLSHSVAVTLPALFKDGELVGFAPASYGLPHRIELCPHGGSFVASLLSR</sequence>
<dbReference type="GO" id="GO:0005737">
    <property type="term" value="C:cytoplasm"/>
    <property type="evidence" value="ECO:0007669"/>
    <property type="project" value="UniProtKB-SubCell"/>
</dbReference>
<dbReference type="GO" id="GO:0006400">
    <property type="term" value="P:tRNA modification"/>
    <property type="evidence" value="ECO:0007669"/>
    <property type="project" value="UniProtKB-UniRule"/>
</dbReference>
<keyword evidence="9" id="KW-1185">Reference proteome</keyword>
<feature type="domain" description="tRNA(Ile)-lysidine/2-thiocytidine synthase N-terminal" evidence="7">
    <location>
        <begin position="24"/>
        <end position="200"/>
    </location>
</feature>